<accession>A0ABZ0Y578</accession>
<reference evidence="3 4" key="1">
    <citation type="submission" date="2023-11" db="EMBL/GenBank/DDBJ databases">
        <title>MicrobeMod: A computational toolkit for identifying prokaryotic methylation and restriction-modification with nanopore sequencing.</title>
        <authorList>
            <person name="Crits-Christoph A."/>
            <person name="Kang S.C."/>
            <person name="Lee H."/>
            <person name="Ostrov N."/>
        </authorList>
    </citation>
    <scope>NUCLEOTIDE SEQUENCE [LARGE SCALE GENOMIC DNA]</scope>
    <source>
        <strain evidence="3 4">ATCC 25935</strain>
    </source>
</reference>
<dbReference type="EMBL" id="CP140152">
    <property type="protein sequence ID" value="WQH07195.1"/>
    <property type="molecule type" value="Genomic_DNA"/>
</dbReference>
<dbReference type="RefSeq" id="WP_019921208.1">
    <property type="nucleotide sequence ID" value="NZ_CP140152.1"/>
</dbReference>
<evidence type="ECO:0000256" key="1">
    <source>
        <dbReference type="SAM" id="MobiDB-lite"/>
    </source>
</evidence>
<sequence length="462" mass="52260">MTLSTRVLPLILAVLLAGCSAAIKQRIAACKVGDWQHFGKTDGAEGAPPNFAERKDFCDDHVDGGKSATTDAAARYTTGWQQGNAELWSGLGAADGMRGAPQQFAARAAAEDMRKRKTPPNQGAYEAGWLKGNSLYWEGIGKRDGVAGQPLTARDAGRSQAAQAGIRFDDAAYSNGWQVGNRQFWQDAGTNDASNGVPDSELQKRASNARSLGVQVQEDVYRAAWNGEIINYWRNLGARDAVTGSEFGVRGREARQKGLKIFEAEYRQAWEKRLMEYWEQAGREDGYGKPFLLEERIANARRDGVFAIPDTRSIYTRAWEAENARYCVPENAFEHGRANRSMAIEVCGPPLRDKLKHAYFSGQDFASAEVRQHQAVEDARQLEARIYDGRKRLDRLDRDIRNNQPTKEKPATDESDKQNRRREQERRELVDHLRRLERQLDDARLWLDQNDLHMQRLRRNIY</sequence>
<proteinExistence type="predicted"/>
<name>A0ABZ0Y578_9BURK</name>
<dbReference type="GeneID" id="43162982"/>
<feature type="region of interest" description="Disordered" evidence="1">
    <location>
        <begin position="396"/>
        <end position="426"/>
    </location>
</feature>
<keyword evidence="2" id="KW-0732">Signal</keyword>
<feature type="chain" id="PRO_5046409489" evidence="2">
    <location>
        <begin position="22"/>
        <end position="462"/>
    </location>
</feature>
<organism evidence="3 4">
    <name type="scientific">Duganella zoogloeoides</name>
    <dbReference type="NCBI Taxonomy" id="75659"/>
    <lineage>
        <taxon>Bacteria</taxon>
        <taxon>Pseudomonadati</taxon>
        <taxon>Pseudomonadota</taxon>
        <taxon>Betaproteobacteria</taxon>
        <taxon>Burkholderiales</taxon>
        <taxon>Oxalobacteraceae</taxon>
        <taxon>Telluria group</taxon>
        <taxon>Duganella</taxon>
    </lineage>
</organism>
<feature type="signal peptide" evidence="2">
    <location>
        <begin position="1"/>
        <end position="21"/>
    </location>
</feature>
<protein>
    <submittedName>
        <fullName evidence="3">DUF2799 domain-containing protein</fullName>
    </submittedName>
</protein>
<evidence type="ECO:0000256" key="2">
    <source>
        <dbReference type="SAM" id="SignalP"/>
    </source>
</evidence>
<evidence type="ECO:0000313" key="4">
    <source>
        <dbReference type="Proteomes" id="UP001326110"/>
    </source>
</evidence>
<keyword evidence="4" id="KW-1185">Reference proteome</keyword>
<dbReference type="Proteomes" id="UP001326110">
    <property type="component" value="Chromosome"/>
</dbReference>
<dbReference type="PROSITE" id="PS51257">
    <property type="entry name" value="PROKAR_LIPOPROTEIN"/>
    <property type="match status" value="1"/>
</dbReference>
<gene>
    <name evidence="3" type="ORF">SR858_12920</name>
</gene>
<evidence type="ECO:0000313" key="3">
    <source>
        <dbReference type="EMBL" id="WQH07195.1"/>
    </source>
</evidence>